<dbReference type="EMBL" id="CP081303">
    <property type="protein sequence ID" value="QZE13778.1"/>
    <property type="molecule type" value="Genomic_DNA"/>
</dbReference>
<sequence>MAKQKRVLLISYYWPPCGGVAIFRPLMMAKHLQRLGWDVTVYTAKDAFYPSLDYGTEIPDGVQVIEGKIWEPYKLFKRFAGRKKEDSANPVYVRDRKFSWKDRLSIWIRGNLFIPDARKYWIAPSVKRLTTHLEKRPVDVIISTGPPHSSNMIGLGVSKATQTPLLVDFQDPWTQVDYYQMLKISKWADRKHRAMEQKLFEGASAITIASPSWAKDLEQIGAKHVIPLLLGYEESELSGLDSHRDMFRIVHAGILGYDRAPSTLLKVIAEICQENPVFKNHLELLFAGVVDVGVKEEISKLELDPHTTYTGNVEKHEALQYNMDASILLLPLNKADNVRGRIPGKLYENLRTGNPILCLGPKKTDVSEIIEHCNAGQTFDYKDHQGIKAFILKRYQDWRRGENPEPATNVMQYDVSCQMEKLSELLHNICS</sequence>
<accession>A0AC61NE18</accession>
<proteinExistence type="predicted"/>
<evidence type="ECO:0000313" key="1">
    <source>
        <dbReference type="EMBL" id="QZE13778.1"/>
    </source>
</evidence>
<name>A0AC61NE18_9BACT</name>
<organism evidence="1 2">
    <name type="scientific">Halosquirtibacter laminarini</name>
    <dbReference type="NCBI Taxonomy" id="3374600"/>
    <lineage>
        <taxon>Bacteria</taxon>
        <taxon>Pseudomonadati</taxon>
        <taxon>Bacteroidota</taxon>
        <taxon>Bacteroidia</taxon>
        <taxon>Marinilabiliales</taxon>
        <taxon>Prolixibacteraceae</taxon>
        <taxon>Halosquirtibacter</taxon>
    </lineage>
</organism>
<gene>
    <name evidence="1" type="ORF">K4L44_14615</name>
</gene>
<reference evidence="1" key="1">
    <citation type="submission" date="2021-08" db="EMBL/GenBank/DDBJ databases">
        <title>Novel anaerobic bacterium isolated from sea squirt in East Sea, Republic of Korea.</title>
        <authorList>
            <person name="Nguyen T.H."/>
            <person name="Li Z."/>
            <person name="Lee Y.-J."/>
            <person name="Ko J."/>
            <person name="Kim S.-G."/>
        </authorList>
    </citation>
    <scope>NUCLEOTIDE SEQUENCE</scope>
    <source>
        <strain evidence="1">KCTC 25031</strain>
    </source>
</reference>
<protein>
    <submittedName>
        <fullName evidence="1">Uncharacterized protein</fullName>
    </submittedName>
</protein>
<evidence type="ECO:0000313" key="2">
    <source>
        <dbReference type="Proteomes" id="UP000826212"/>
    </source>
</evidence>
<keyword evidence="2" id="KW-1185">Reference proteome</keyword>
<dbReference type="Proteomes" id="UP000826212">
    <property type="component" value="Chromosome"/>
</dbReference>